<name>A0A2S9YQP0_9BACT</name>
<evidence type="ECO:0000256" key="5">
    <source>
        <dbReference type="ARBA" id="ARBA00023049"/>
    </source>
</evidence>
<comment type="caution">
    <text evidence="9">The sequence shown here is derived from an EMBL/GenBank/DDBJ whole genome shotgun (WGS) entry which is preliminary data.</text>
</comment>
<dbReference type="Pfam" id="PF05193">
    <property type="entry name" value="Peptidase_M16_C"/>
    <property type="match status" value="1"/>
</dbReference>
<dbReference type="PANTHER" id="PTHR43690">
    <property type="entry name" value="NARDILYSIN"/>
    <property type="match status" value="1"/>
</dbReference>
<gene>
    <name evidence="9" type="ORF">ENSA7_28840</name>
</gene>
<evidence type="ECO:0000256" key="1">
    <source>
        <dbReference type="ARBA" id="ARBA00007261"/>
    </source>
</evidence>
<keyword evidence="4" id="KW-0862">Zinc</keyword>
<dbReference type="Gene3D" id="3.30.830.10">
    <property type="entry name" value="Metalloenzyme, LuxS/M16 peptidase-like"/>
    <property type="match status" value="2"/>
</dbReference>
<feature type="domain" description="Peptidase M16 N-terminal" evidence="7">
    <location>
        <begin position="66"/>
        <end position="209"/>
    </location>
</feature>
<evidence type="ECO:0000256" key="6">
    <source>
        <dbReference type="SAM" id="SignalP"/>
    </source>
</evidence>
<dbReference type="InterPro" id="IPR050626">
    <property type="entry name" value="Peptidase_M16"/>
</dbReference>
<dbReference type="GO" id="GO:0006508">
    <property type="term" value="P:proteolysis"/>
    <property type="evidence" value="ECO:0007669"/>
    <property type="project" value="UniProtKB-KW"/>
</dbReference>
<evidence type="ECO:0000259" key="8">
    <source>
        <dbReference type="Pfam" id="PF05193"/>
    </source>
</evidence>
<keyword evidence="5" id="KW-0482">Metalloprotease</keyword>
<feature type="chain" id="PRO_5015748156" evidence="6">
    <location>
        <begin position="30"/>
        <end position="478"/>
    </location>
</feature>
<evidence type="ECO:0000313" key="10">
    <source>
        <dbReference type="Proteomes" id="UP000238823"/>
    </source>
</evidence>
<evidence type="ECO:0000256" key="3">
    <source>
        <dbReference type="ARBA" id="ARBA00022801"/>
    </source>
</evidence>
<organism evidence="9 10">
    <name type="scientific">Enhygromyxa salina</name>
    <dbReference type="NCBI Taxonomy" id="215803"/>
    <lineage>
        <taxon>Bacteria</taxon>
        <taxon>Pseudomonadati</taxon>
        <taxon>Myxococcota</taxon>
        <taxon>Polyangia</taxon>
        <taxon>Nannocystales</taxon>
        <taxon>Nannocystaceae</taxon>
        <taxon>Enhygromyxa</taxon>
    </lineage>
</organism>
<dbReference type="OrthoDB" id="9811314at2"/>
<dbReference type="PANTHER" id="PTHR43690:SF17">
    <property type="entry name" value="PROTEIN YHJJ"/>
    <property type="match status" value="1"/>
</dbReference>
<reference evidence="9 10" key="1">
    <citation type="submission" date="2018-03" db="EMBL/GenBank/DDBJ databases">
        <title>Draft Genome Sequences of the Obligatory Marine Myxobacteria Enhygromyxa salina SWB007.</title>
        <authorList>
            <person name="Poehlein A."/>
            <person name="Moghaddam J.A."/>
            <person name="Harms H."/>
            <person name="Alanjari M."/>
            <person name="Koenig G.M."/>
            <person name="Daniel R."/>
            <person name="Schaeberle T.F."/>
        </authorList>
    </citation>
    <scope>NUCLEOTIDE SEQUENCE [LARGE SCALE GENOMIC DNA]</scope>
    <source>
        <strain evidence="9 10">SWB007</strain>
    </source>
</reference>
<keyword evidence="3" id="KW-0378">Hydrolase</keyword>
<dbReference type="InterPro" id="IPR007863">
    <property type="entry name" value="Peptidase_M16_C"/>
</dbReference>
<protein>
    <submittedName>
        <fullName evidence="9">Insulinase</fullName>
    </submittedName>
</protein>
<dbReference type="EMBL" id="PVNL01000056">
    <property type="protein sequence ID" value="PRQ07403.1"/>
    <property type="molecule type" value="Genomic_DNA"/>
</dbReference>
<dbReference type="SUPFAM" id="SSF63411">
    <property type="entry name" value="LuxS/MPP-like metallohydrolase"/>
    <property type="match status" value="2"/>
</dbReference>
<dbReference type="Pfam" id="PF00675">
    <property type="entry name" value="Peptidase_M16"/>
    <property type="match status" value="1"/>
</dbReference>
<evidence type="ECO:0000313" key="9">
    <source>
        <dbReference type="EMBL" id="PRQ07403.1"/>
    </source>
</evidence>
<proteinExistence type="inferred from homology"/>
<evidence type="ECO:0000256" key="2">
    <source>
        <dbReference type="ARBA" id="ARBA00022670"/>
    </source>
</evidence>
<dbReference type="InterPro" id="IPR011765">
    <property type="entry name" value="Pept_M16_N"/>
</dbReference>
<feature type="signal peptide" evidence="6">
    <location>
        <begin position="1"/>
        <end position="29"/>
    </location>
</feature>
<feature type="domain" description="Peptidase M16 C-terminal" evidence="8">
    <location>
        <begin position="225"/>
        <end position="396"/>
    </location>
</feature>
<keyword evidence="6" id="KW-0732">Signal</keyword>
<sequence length="478" mass="53378">MIRARMSAKPLTVIPSLLALLLAASPAVAGPGASQAAASDAVAHTGEIFPYPWHEKTLANGLRILVIPTPSEGLVSYRTVVRTGARDEYEKGVTGFAHFFEHMMFRGTDKYPAEQYNEIVTRMGADSNAYTSADMTVYEFDISKDDLETVAEIEADRFMNLAYTRAGFETEAGAVYGEYRKNRSSPFFVLYEALRAEAFRRHTYAHTTMGFVDDIRAMPKQYDYSRTFFNRYYRPENCVIIVTGDVSPEPTFALIEQYYAAWKPGYVAPKIKPEPPQKQPKRIEVEYEGRTLPRVWIAYKGGAFAPNDKIWVASLVLAELAFGETSDIYRELQLERQTVESLFAGAATNRDPELWSVLATIKDEADVDPVIARIDQTVAHYREQLPDQAKLDAVKSHMRYDYLLGLDTASAVASEVAQFVGTAGDLAQVEVLYSNLQAVTPEDVREAARRWLVEDSRTVAILRESKPSPADQAAKGAN</sequence>
<dbReference type="GO" id="GO:0046872">
    <property type="term" value="F:metal ion binding"/>
    <property type="evidence" value="ECO:0007669"/>
    <property type="project" value="InterPro"/>
</dbReference>
<dbReference type="AlphaFoldDB" id="A0A2S9YQP0"/>
<keyword evidence="2" id="KW-0645">Protease</keyword>
<dbReference type="GO" id="GO:0008237">
    <property type="term" value="F:metallopeptidase activity"/>
    <property type="evidence" value="ECO:0007669"/>
    <property type="project" value="UniProtKB-KW"/>
</dbReference>
<comment type="similarity">
    <text evidence="1">Belongs to the peptidase M16 family.</text>
</comment>
<dbReference type="Proteomes" id="UP000238823">
    <property type="component" value="Unassembled WGS sequence"/>
</dbReference>
<accession>A0A2S9YQP0</accession>
<evidence type="ECO:0000259" key="7">
    <source>
        <dbReference type="Pfam" id="PF00675"/>
    </source>
</evidence>
<evidence type="ECO:0000256" key="4">
    <source>
        <dbReference type="ARBA" id="ARBA00022833"/>
    </source>
</evidence>
<dbReference type="InterPro" id="IPR011249">
    <property type="entry name" value="Metalloenz_LuxS/M16"/>
</dbReference>